<reference evidence="1 2" key="1">
    <citation type="journal article" date="2017" name="ISME J.">
        <title>Unveiling bifidobacterial biogeography across the mammalian branch of the tree of life.</title>
        <authorList>
            <person name="Milani C."/>
            <person name="Mangifesta M."/>
            <person name="Mancabelli L."/>
            <person name="Lugli G.A."/>
            <person name="James K."/>
            <person name="Duranti S."/>
            <person name="Turroni F."/>
            <person name="Ferrario C."/>
            <person name="Ossiprandi M.C."/>
            <person name="van Sinderen D."/>
            <person name="Ventura M."/>
        </authorList>
    </citation>
    <scope>NUCLEOTIDE SEQUENCE [LARGE SCALE GENOMIC DNA]</scope>
    <source>
        <strain evidence="2">Ham19E</strain>
    </source>
</reference>
<organism evidence="1 2">
    <name type="scientific">Bifidobacterium criceti</name>
    <dbReference type="NCBI Taxonomy" id="1960969"/>
    <lineage>
        <taxon>Bacteria</taxon>
        <taxon>Bacillati</taxon>
        <taxon>Actinomycetota</taxon>
        <taxon>Actinomycetes</taxon>
        <taxon>Bifidobacteriales</taxon>
        <taxon>Bifidobacteriaceae</taxon>
        <taxon>Bifidobacterium</taxon>
    </lineage>
</organism>
<evidence type="ECO:0000313" key="2">
    <source>
        <dbReference type="Proteomes" id="UP000218399"/>
    </source>
</evidence>
<keyword evidence="2" id="KW-1185">Reference proteome</keyword>
<evidence type="ECO:0000313" key="1">
    <source>
        <dbReference type="EMBL" id="PAU67198.1"/>
    </source>
</evidence>
<name>A0A2A2EE75_9BIFI</name>
<proteinExistence type="predicted"/>
<dbReference type="EMBL" id="MVOH01000015">
    <property type="protein sequence ID" value="PAU67198.1"/>
    <property type="molecule type" value="Genomic_DNA"/>
</dbReference>
<dbReference type="SUPFAM" id="SSF103084">
    <property type="entry name" value="Holliday junction resolvase RusA"/>
    <property type="match status" value="1"/>
</dbReference>
<dbReference type="Gene3D" id="3.30.1330.70">
    <property type="entry name" value="Holliday junction resolvase RusA"/>
    <property type="match status" value="1"/>
</dbReference>
<gene>
    <name evidence="1" type="ORF">B1526_1282</name>
</gene>
<accession>A0A2A2EE75</accession>
<protein>
    <submittedName>
        <fullName evidence="1">Uncharacterized protein</fullName>
    </submittedName>
</protein>
<dbReference type="RefSeq" id="WP_162287951.1">
    <property type="nucleotide sequence ID" value="NZ_MVOH01000015.1"/>
</dbReference>
<dbReference type="InterPro" id="IPR036614">
    <property type="entry name" value="RusA-like_sf"/>
</dbReference>
<dbReference type="GO" id="GO:0006310">
    <property type="term" value="P:DNA recombination"/>
    <property type="evidence" value="ECO:0007669"/>
    <property type="project" value="InterPro"/>
</dbReference>
<dbReference type="GO" id="GO:0006281">
    <property type="term" value="P:DNA repair"/>
    <property type="evidence" value="ECO:0007669"/>
    <property type="project" value="InterPro"/>
</dbReference>
<dbReference type="Proteomes" id="UP000218399">
    <property type="component" value="Unassembled WGS sequence"/>
</dbReference>
<sequence>MMAPTHEDPDFCRECGETVLSLDLTERQRLVANGSQMTVSAGARAARKDAKNALKERGYHLARNHIARHPGFTPFRRCDVAYVVLYPRRQPNADPDNFFPTLKPVVDGLTIGGLWPDDSSRYIRQRTFLQPRRTTGKTGLWRIEIHIIPIEGEEES</sequence>
<comment type="caution">
    <text evidence="1">The sequence shown here is derived from an EMBL/GenBank/DDBJ whole genome shotgun (WGS) entry which is preliminary data.</text>
</comment>
<dbReference type="AlphaFoldDB" id="A0A2A2EE75"/>
<dbReference type="GO" id="GO:0000287">
    <property type="term" value="F:magnesium ion binding"/>
    <property type="evidence" value="ECO:0007669"/>
    <property type="project" value="InterPro"/>
</dbReference>